<dbReference type="Proteomes" id="UP000236732">
    <property type="component" value="Unassembled WGS sequence"/>
</dbReference>
<evidence type="ECO:0000256" key="1">
    <source>
        <dbReference type="SAM" id="MobiDB-lite"/>
    </source>
</evidence>
<gene>
    <name evidence="2" type="ORF">SAMN05444920_1564</name>
</gene>
<dbReference type="SUPFAM" id="SSF81901">
    <property type="entry name" value="HCP-like"/>
    <property type="match status" value="2"/>
</dbReference>
<evidence type="ECO:0000313" key="2">
    <source>
        <dbReference type="EMBL" id="SEH04072.1"/>
    </source>
</evidence>
<feature type="region of interest" description="Disordered" evidence="1">
    <location>
        <begin position="306"/>
        <end position="346"/>
    </location>
</feature>
<keyword evidence="3" id="KW-1185">Reference proteome</keyword>
<protein>
    <submittedName>
        <fullName evidence="2">Tetratricopeptide repeat-containing protein</fullName>
    </submittedName>
</protein>
<dbReference type="AlphaFoldDB" id="A0A1H6F1X6"/>
<dbReference type="EMBL" id="FNVT01000056">
    <property type="protein sequence ID" value="SEH04072.1"/>
    <property type="molecule type" value="Genomic_DNA"/>
</dbReference>
<organism evidence="2 3">
    <name type="scientific">Nonomuraea solani</name>
    <dbReference type="NCBI Taxonomy" id="1144553"/>
    <lineage>
        <taxon>Bacteria</taxon>
        <taxon>Bacillati</taxon>
        <taxon>Actinomycetota</taxon>
        <taxon>Actinomycetes</taxon>
        <taxon>Streptosporangiales</taxon>
        <taxon>Streptosporangiaceae</taxon>
        <taxon>Nonomuraea</taxon>
    </lineage>
</organism>
<dbReference type="Gene3D" id="1.25.40.10">
    <property type="entry name" value="Tetratricopeptide repeat domain"/>
    <property type="match status" value="2"/>
</dbReference>
<reference evidence="2 3" key="1">
    <citation type="submission" date="2016-10" db="EMBL/GenBank/DDBJ databases">
        <authorList>
            <person name="de Groot N.N."/>
        </authorList>
    </citation>
    <scope>NUCLEOTIDE SEQUENCE [LARGE SCALE GENOMIC DNA]</scope>
    <source>
        <strain evidence="2 3">CGMCC 4.7037</strain>
    </source>
</reference>
<accession>A0A1H6F1X6</accession>
<evidence type="ECO:0000313" key="3">
    <source>
        <dbReference type="Proteomes" id="UP000236732"/>
    </source>
</evidence>
<dbReference type="Pfam" id="PF07721">
    <property type="entry name" value="TPR_4"/>
    <property type="match status" value="2"/>
</dbReference>
<dbReference type="InterPro" id="IPR011990">
    <property type="entry name" value="TPR-like_helical_dom_sf"/>
</dbReference>
<proteinExistence type="predicted"/>
<name>A0A1H6F1X6_9ACTN</name>
<dbReference type="GO" id="GO:0042802">
    <property type="term" value="F:identical protein binding"/>
    <property type="evidence" value="ECO:0007669"/>
    <property type="project" value="InterPro"/>
</dbReference>
<dbReference type="InterPro" id="IPR011717">
    <property type="entry name" value="TPR-4"/>
</dbReference>
<sequence length="346" mass="38852">MRLVSQLRRAGHHGQAKALLREATENGNARARSALACALVYDGRIDEAEALLPVSACDGYDMDLFDLTRDLFNTGRHVEAEAWLRRLIRDGDIWARYLMVRRLDEHGRRSEGEEWLRSIAESGRIEAISELADRLDTEGKADEAELWHRRSASSQHERRHLSAYWLSKRLDSQGRHGEAMDYRQQAFDTVNGDPLALIGFQHWLTERFGAYEVDRVLQSLADLGNWTAALFLAEQLAEHGRYDEAERALRPAAEAGGCLAMGALGKLLRDHSDRHGEAEAWLRRAIEAGGAKTSGVVALAQLQTNEGRRDEASRLQRFGLEPGGTTSDPWSLTRPMDHLSHNTTQP</sequence>